<evidence type="ECO:0000256" key="2">
    <source>
        <dbReference type="ARBA" id="ARBA00022692"/>
    </source>
</evidence>
<dbReference type="RefSeq" id="WP_014644029.1">
    <property type="nucleotide sequence ID" value="NC_017668.1"/>
</dbReference>
<evidence type="ECO:0000256" key="3">
    <source>
        <dbReference type="ARBA" id="ARBA00022989"/>
    </source>
</evidence>
<dbReference type="KEGG" id="hhd:HBHAL_3795"/>
<dbReference type="EMBL" id="HE717023">
    <property type="protein sequence ID" value="CCG46140.1"/>
    <property type="molecule type" value="Genomic_DNA"/>
</dbReference>
<evidence type="ECO:0000256" key="7">
    <source>
        <dbReference type="ARBA" id="ARBA00023306"/>
    </source>
</evidence>
<name>I0JPS0_HALH3</name>
<evidence type="ECO:0000313" key="10">
    <source>
        <dbReference type="Proteomes" id="UP000007397"/>
    </source>
</evidence>
<evidence type="ECO:0000256" key="4">
    <source>
        <dbReference type="ARBA" id="ARBA00023054"/>
    </source>
</evidence>
<feature type="topological domain" description="Extracellular" evidence="8">
    <location>
        <begin position="1"/>
        <end position="2"/>
    </location>
</feature>
<dbReference type="InterPro" id="IPR010379">
    <property type="entry name" value="EzrA"/>
</dbReference>
<keyword evidence="10" id="KW-1185">Reference proteome</keyword>
<dbReference type="NCBIfam" id="NF003413">
    <property type="entry name" value="PRK04778.1-7"/>
    <property type="match status" value="1"/>
</dbReference>
<reference evidence="9 10" key="1">
    <citation type="journal article" date="2013" name="Environ. Microbiol.">
        <title>Chloride and organic osmolytes: a hybrid strategy to cope with elevated salinities by the moderately halophilic, chloride-dependent bacterium Halobacillus halophilus.</title>
        <authorList>
            <person name="Saum S.H."/>
            <person name="Pfeiffer F."/>
            <person name="Palm P."/>
            <person name="Rampp M."/>
            <person name="Schuster S.C."/>
            <person name="Muller V."/>
            <person name="Oesterhelt D."/>
        </authorList>
    </citation>
    <scope>NUCLEOTIDE SEQUENCE [LARGE SCALE GENOMIC DNA]</scope>
    <source>
        <strain evidence="10">ATCC 35676 / DSM 2266 / JCM 20832 / KCTC 3685 / LMG 17431 / NBRC 102448 / NCIMB 2269</strain>
    </source>
</reference>
<evidence type="ECO:0000256" key="8">
    <source>
        <dbReference type="HAMAP-Rule" id="MF_00728"/>
    </source>
</evidence>
<dbReference type="GO" id="GO:0005940">
    <property type="term" value="C:septin ring"/>
    <property type="evidence" value="ECO:0007669"/>
    <property type="project" value="InterPro"/>
</dbReference>
<dbReference type="PATRIC" id="fig|866895.3.peg.2821"/>
<keyword evidence="7 8" id="KW-0131">Cell cycle</keyword>
<dbReference type="HOGENOM" id="CLU_034079_1_0_9"/>
<dbReference type="HAMAP" id="MF_00728">
    <property type="entry name" value="EzrA"/>
    <property type="match status" value="1"/>
</dbReference>
<keyword evidence="4 8" id="KW-0175">Coiled coil</keyword>
<evidence type="ECO:0000313" key="9">
    <source>
        <dbReference type="EMBL" id="CCG46140.1"/>
    </source>
</evidence>
<evidence type="ECO:0000256" key="1">
    <source>
        <dbReference type="ARBA" id="ARBA00022618"/>
    </source>
</evidence>
<dbReference type="Proteomes" id="UP000007397">
    <property type="component" value="Chromosome"/>
</dbReference>
<evidence type="ECO:0000256" key="6">
    <source>
        <dbReference type="ARBA" id="ARBA00023210"/>
    </source>
</evidence>
<evidence type="ECO:0000256" key="5">
    <source>
        <dbReference type="ARBA" id="ARBA00023136"/>
    </source>
</evidence>
<dbReference type="Pfam" id="PF06160">
    <property type="entry name" value="EzrA"/>
    <property type="match status" value="1"/>
</dbReference>
<feature type="topological domain" description="Cytoplasmic" evidence="8">
    <location>
        <begin position="22"/>
        <end position="563"/>
    </location>
</feature>
<dbReference type="GO" id="GO:0000921">
    <property type="term" value="P:septin ring assembly"/>
    <property type="evidence" value="ECO:0007669"/>
    <property type="project" value="InterPro"/>
</dbReference>
<keyword evidence="1 8" id="KW-0132">Cell division</keyword>
<feature type="coiled-coil region" evidence="8">
    <location>
        <begin position="105"/>
        <end position="132"/>
    </location>
</feature>
<keyword evidence="2 8" id="KW-0812">Transmembrane</keyword>
<keyword evidence="8" id="KW-1003">Cell membrane</keyword>
<accession>I0JPS0</accession>
<feature type="coiled-coil region" evidence="8">
    <location>
        <begin position="369"/>
        <end position="424"/>
    </location>
</feature>
<feature type="coiled-coil region" evidence="8">
    <location>
        <begin position="165"/>
        <end position="211"/>
    </location>
</feature>
<dbReference type="STRING" id="866895.HBHAL_3795"/>
<comment type="subcellular location">
    <subcellularLocation>
        <location evidence="8">Cell membrane</location>
        <topology evidence="8">Single-pass membrane protein</topology>
    </subcellularLocation>
    <text evidence="8">Colocalized with FtsZ to the nascent septal site.</text>
</comment>
<dbReference type="eggNOG" id="COG4477">
    <property type="taxonomic scope" value="Bacteria"/>
</dbReference>
<comment type="function">
    <text evidence="8">Negative regulator of FtsZ ring formation; modulates the frequency and position of FtsZ ring formation. Inhibits FtsZ ring formation at polar sites. Interacts either with FtsZ or with one of its binding partners to promote depolymerization.</text>
</comment>
<keyword evidence="6 8" id="KW-0717">Septation</keyword>
<comment type="similarity">
    <text evidence="8">Belongs to the EzrA family.</text>
</comment>
<keyword evidence="3 8" id="KW-1133">Transmembrane helix</keyword>
<protein>
    <recommendedName>
        <fullName evidence="8">Septation ring formation regulator EzrA</fullName>
    </recommendedName>
</protein>
<keyword evidence="5 8" id="KW-0472">Membrane</keyword>
<dbReference type="GO" id="GO:0005886">
    <property type="term" value="C:plasma membrane"/>
    <property type="evidence" value="ECO:0007669"/>
    <property type="project" value="UniProtKB-SubCell"/>
</dbReference>
<gene>
    <name evidence="8" type="primary">ezrA</name>
    <name evidence="9" type="ordered locus">HBHAL_3795</name>
</gene>
<sequence>MKYIIGVILLVIALFIAGLIWRKKVYDAVDRLENWKMDITNRPVTEELSKVKNLNLSGETQEKFEAWREQWDTIITKELTAIEKDLYEAEEAADRYKWKRVQKVLDSTEDKLVAIENDIQKILEDLKSLLDSEENSRIEIESIGPEIKELSRKLIQHRNQFGQSASLFEKRVEQLELQLGTYEELAEQGNYIEANKLVQSIREELVNLQEETETFPERYKKVNLELPEQLRELKQGIEEMKAEGYRVAHLDLLPEIHRYERILTEALARLNENDQTGIEELIVEIETRIQEIYQMLEREAVAHQYVEKQYAPLRSQLDNLEAVFMETEEDMEEIDVSYQMQGEEAESYEGLKSWFSQLKKKFISLEHKRQDGESAYSELRLELEEARQNLMELQERHQEFDEKVQALRREEMDAKTKLSDMEQLLLETYRRLKRSNIPGIPSSIYEDMKIASDKIDDVFACLEREPLDMGAVHNHLNDASEMTQNIYDEAQKIMDRARLAERVIQYANRYRSKYPILAARLLEAENKFRSYQYESALELASEALKEVDPDAFSRIEEREQVMV</sequence>
<dbReference type="GO" id="GO:0000917">
    <property type="term" value="P:division septum assembly"/>
    <property type="evidence" value="ECO:0007669"/>
    <property type="project" value="UniProtKB-KW"/>
</dbReference>
<dbReference type="AlphaFoldDB" id="I0JPS0"/>
<organism evidence="9 10">
    <name type="scientific">Halobacillus halophilus (strain ATCC 35676 / DSM 2266 / JCM 20832 / KCTC 3685 / LMG 17431 / NBRC 102448 / NCIMB 2269)</name>
    <name type="common">Sporosarcina halophila</name>
    <dbReference type="NCBI Taxonomy" id="866895"/>
    <lineage>
        <taxon>Bacteria</taxon>
        <taxon>Bacillati</taxon>
        <taxon>Bacillota</taxon>
        <taxon>Bacilli</taxon>
        <taxon>Bacillales</taxon>
        <taxon>Bacillaceae</taxon>
        <taxon>Halobacillus</taxon>
    </lineage>
</organism>
<proteinExistence type="inferred from homology"/>